<dbReference type="EMBL" id="JAGSXJ010000002">
    <property type="protein sequence ID" value="KAH6695458.1"/>
    <property type="molecule type" value="Genomic_DNA"/>
</dbReference>
<feature type="region of interest" description="Disordered" evidence="1">
    <location>
        <begin position="364"/>
        <end position="396"/>
    </location>
</feature>
<evidence type="ECO:0000313" key="4">
    <source>
        <dbReference type="Proteomes" id="UP000770015"/>
    </source>
</evidence>
<name>A0A9P8VMT5_9PEZI</name>
<evidence type="ECO:0000313" key="3">
    <source>
        <dbReference type="EMBL" id="KAH6695458.1"/>
    </source>
</evidence>
<keyword evidence="2" id="KW-0812">Transmembrane</keyword>
<feature type="transmembrane region" description="Helical" evidence="2">
    <location>
        <begin position="73"/>
        <end position="91"/>
    </location>
</feature>
<evidence type="ECO:0000256" key="2">
    <source>
        <dbReference type="SAM" id="Phobius"/>
    </source>
</evidence>
<organism evidence="3 4">
    <name type="scientific">Plectosphaerella plurivora</name>
    <dbReference type="NCBI Taxonomy" id="936078"/>
    <lineage>
        <taxon>Eukaryota</taxon>
        <taxon>Fungi</taxon>
        <taxon>Dikarya</taxon>
        <taxon>Ascomycota</taxon>
        <taxon>Pezizomycotina</taxon>
        <taxon>Sordariomycetes</taxon>
        <taxon>Hypocreomycetidae</taxon>
        <taxon>Glomerellales</taxon>
        <taxon>Plectosphaerellaceae</taxon>
        <taxon>Plectosphaerella</taxon>
    </lineage>
</organism>
<proteinExistence type="predicted"/>
<evidence type="ECO:0000256" key="1">
    <source>
        <dbReference type="SAM" id="MobiDB-lite"/>
    </source>
</evidence>
<sequence>MSHLLALPTPIRFSEWYSGYGYAFNSTSAEACSTSLATYLADYRNLQTDTCDAHLDCILENTSESLKAKMSSAAIFLGVLPAMLSMLGPSISQLSLLSIRRPFLSVLIAMSAGGFSVDRLFTVDSPAHILAGVQGERLVPRIRSTHWGILVSLTEYLLALASLFNILHLTTRLGDRTIMSFKCTIYFLPLLWAFSLTFVYLVVAVPFQFSVVARHLRGNIAASDSRSIDSSPHGANDDFQLMPLRNPGSTAYNPGVDAMGTEGTTPQKTTGTRSLIMRELTTSVSRRPTLRADDMPEFETWMAALLNIATFTLAVHILLGTCWFSSILFLSPGDAINIMLRFFGSAMACRLIVAVELAGMKAHEMSSPGKEQRAPATEPLRYETRISPGSQPYSGT</sequence>
<keyword evidence="2" id="KW-0472">Membrane</keyword>
<dbReference type="Proteomes" id="UP000770015">
    <property type="component" value="Unassembled WGS sequence"/>
</dbReference>
<keyword evidence="2" id="KW-1133">Transmembrane helix</keyword>
<comment type="caution">
    <text evidence="3">The sequence shown here is derived from an EMBL/GenBank/DDBJ whole genome shotgun (WGS) entry which is preliminary data.</text>
</comment>
<feature type="transmembrane region" description="Helical" evidence="2">
    <location>
        <begin position="103"/>
        <end position="121"/>
    </location>
</feature>
<protein>
    <submittedName>
        <fullName evidence="3">Uncharacterized protein</fullName>
    </submittedName>
</protein>
<reference evidence="3" key="1">
    <citation type="journal article" date="2021" name="Nat. Commun.">
        <title>Genetic determinants of endophytism in the Arabidopsis root mycobiome.</title>
        <authorList>
            <person name="Mesny F."/>
            <person name="Miyauchi S."/>
            <person name="Thiergart T."/>
            <person name="Pickel B."/>
            <person name="Atanasova L."/>
            <person name="Karlsson M."/>
            <person name="Huettel B."/>
            <person name="Barry K.W."/>
            <person name="Haridas S."/>
            <person name="Chen C."/>
            <person name="Bauer D."/>
            <person name="Andreopoulos W."/>
            <person name="Pangilinan J."/>
            <person name="LaButti K."/>
            <person name="Riley R."/>
            <person name="Lipzen A."/>
            <person name="Clum A."/>
            <person name="Drula E."/>
            <person name="Henrissat B."/>
            <person name="Kohler A."/>
            <person name="Grigoriev I.V."/>
            <person name="Martin F.M."/>
            <person name="Hacquard S."/>
        </authorList>
    </citation>
    <scope>NUCLEOTIDE SEQUENCE</scope>
    <source>
        <strain evidence="3">MPI-SDFR-AT-0117</strain>
    </source>
</reference>
<dbReference type="AlphaFoldDB" id="A0A9P8VMT5"/>
<gene>
    <name evidence="3" type="ORF">F5X68DRAFT_244099</name>
</gene>
<keyword evidence="4" id="KW-1185">Reference proteome</keyword>
<feature type="transmembrane region" description="Helical" evidence="2">
    <location>
        <begin position="301"/>
        <end position="326"/>
    </location>
</feature>
<dbReference type="OrthoDB" id="3009728at2759"/>
<feature type="transmembrane region" description="Helical" evidence="2">
    <location>
        <begin position="186"/>
        <end position="207"/>
    </location>
</feature>
<feature type="transmembrane region" description="Helical" evidence="2">
    <location>
        <begin position="147"/>
        <end position="166"/>
    </location>
</feature>
<feature type="compositionally biased region" description="Polar residues" evidence="1">
    <location>
        <begin position="387"/>
        <end position="396"/>
    </location>
</feature>
<accession>A0A9P8VMT5</accession>